<name>A0A543NNG0_9ACTN</name>
<dbReference type="EMBL" id="VFQC01000001">
    <property type="protein sequence ID" value="TQN33306.1"/>
    <property type="molecule type" value="Genomic_DNA"/>
</dbReference>
<keyword evidence="1" id="KW-0812">Transmembrane</keyword>
<accession>A0A543NNG0</accession>
<proteinExistence type="predicted"/>
<dbReference type="EMBL" id="VFQC01000001">
    <property type="protein sequence ID" value="TQN33312.1"/>
    <property type="molecule type" value="Genomic_DNA"/>
</dbReference>
<keyword evidence="4" id="KW-1185">Reference proteome</keyword>
<evidence type="ECO:0000256" key="1">
    <source>
        <dbReference type="SAM" id="Phobius"/>
    </source>
</evidence>
<gene>
    <name evidence="2" type="ORF">FHX37_3318</name>
    <name evidence="3" type="ORF">FHX37_3326</name>
</gene>
<dbReference type="Proteomes" id="UP000317422">
    <property type="component" value="Unassembled WGS sequence"/>
</dbReference>
<evidence type="ECO:0000313" key="3">
    <source>
        <dbReference type="EMBL" id="TQN33312.1"/>
    </source>
</evidence>
<dbReference type="AlphaFoldDB" id="A0A543NNG0"/>
<evidence type="ECO:0000313" key="4">
    <source>
        <dbReference type="Proteomes" id="UP000317422"/>
    </source>
</evidence>
<protein>
    <submittedName>
        <fullName evidence="2">Uncharacterized protein</fullName>
    </submittedName>
</protein>
<keyword evidence="1" id="KW-1133">Transmembrane helix</keyword>
<organism evidence="2 4">
    <name type="scientific">Haloactinospora alba</name>
    <dbReference type="NCBI Taxonomy" id="405555"/>
    <lineage>
        <taxon>Bacteria</taxon>
        <taxon>Bacillati</taxon>
        <taxon>Actinomycetota</taxon>
        <taxon>Actinomycetes</taxon>
        <taxon>Streptosporangiales</taxon>
        <taxon>Nocardiopsidaceae</taxon>
        <taxon>Haloactinospora</taxon>
    </lineage>
</organism>
<reference evidence="2 4" key="1">
    <citation type="submission" date="2019-06" db="EMBL/GenBank/DDBJ databases">
        <title>Sequencing the genomes of 1000 actinobacteria strains.</title>
        <authorList>
            <person name="Klenk H.-P."/>
        </authorList>
    </citation>
    <scope>NUCLEOTIDE SEQUENCE [LARGE SCALE GENOMIC DNA]</scope>
    <source>
        <strain evidence="2 4">DSM 45015</strain>
    </source>
</reference>
<evidence type="ECO:0000313" key="2">
    <source>
        <dbReference type="EMBL" id="TQN33306.1"/>
    </source>
</evidence>
<feature type="transmembrane region" description="Helical" evidence="1">
    <location>
        <begin position="41"/>
        <end position="59"/>
    </location>
</feature>
<sequence>MSGTGKERRGRRMWPYSMAMSLAAIVSMTLPNILFSRPPTVVEVLAIAIIFLGLTFLALRMRARKE</sequence>
<feature type="transmembrane region" description="Helical" evidence="1">
    <location>
        <begin position="16"/>
        <end position="35"/>
    </location>
</feature>
<dbReference type="RefSeq" id="WP_141924688.1">
    <property type="nucleotide sequence ID" value="NZ_VFQC01000001.1"/>
</dbReference>
<keyword evidence="1" id="KW-0472">Membrane</keyword>
<comment type="caution">
    <text evidence="2">The sequence shown here is derived from an EMBL/GenBank/DDBJ whole genome shotgun (WGS) entry which is preliminary data.</text>
</comment>